<dbReference type="AlphaFoldDB" id="A0A835BKA0"/>
<proteinExistence type="predicted"/>
<keyword evidence="1" id="KW-0812">Transmembrane</keyword>
<keyword evidence="1" id="KW-0472">Membrane</keyword>
<accession>A0A835BKA0</accession>
<evidence type="ECO:0000313" key="2">
    <source>
        <dbReference type="EMBL" id="KAF8702513.1"/>
    </source>
</evidence>
<dbReference type="EMBL" id="JACEFO010001785">
    <property type="protein sequence ID" value="KAF8702513.1"/>
    <property type="molecule type" value="Genomic_DNA"/>
</dbReference>
<protein>
    <submittedName>
        <fullName evidence="2">Uncharacterized protein</fullName>
    </submittedName>
</protein>
<dbReference type="Proteomes" id="UP000636709">
    <property type="component" value="Unassembled WGS sequence"/>
</dbReference>
<dbReference type="OrthoDB" id="692699at2759"/>
<gene>
    <name evidence="2" type="ORF">HU200_032893</name>
</gene>
<keyword evidence="1" id="KW-1133">Transmembrane helix</keyword>
<sequence length="156" mass="18915">MVKYNYLYRELLLRYEARKITGNFFLLKEKGMFNWEAYKEHRESIKNSYDILRNALARYKDRRIKAGYFYMCMHRRLHAVYVMSPLYTMPRKEALKKIRRILRMRQAYNHTSKKITLDTHVSNFVTCISRVRGCISMQVFLLYFIVIVVACIIIFS</sequence>
<feature type="transmembrane region" description="Helical" evidence="1">
    <location>
        <begin position="135"/>
        <end position="155"/>
    </location>
</feature>
<name>A0A835BKA0_9POAL</name>
<organism evidence="2 3">
    <name type="scientific">Digitaria exilis</name>
    <dbReference type="NCBI Taxonomy" id="1010633"/>
    <lineage>
        <taxon>Eukaryota</taxon>
        <taxon>Viridiplantae</taxon>
        <taxon>Streptophyta</taxon>
        <taxon>Embryophyta</taxon>
        <taxon>Tracheophyta</taxon>
        <taxon>Spermatophyta</taxon>
        <taxon>Magnoliopsida</taxon>
        <taxon>Liliopsida</taxon>
        <taxon>Poales</taxon>
        <taxon>Poaceae</taxon>
        <taxon>PACMAD clade</taxon>
        <taxon>Panicoideae</taxon>
        <taxon>Panicodae</taxon>
        <taxon>Paniceae</taxon>
        <taxon>Anthephorinae</taxon>
        <taxon>Digitaria</taxon>
    </lineage>
</organism>
<comment type="caution">
    <text evidence="2">The sequence shown here is derived from an EMBL/GenBank/DDBJ whole genome shotgun (WGS) entry which is preliminary data.</text>
</comment>
<keyword evidence="3" id="KW-1185">Reference proteome</keyword>
<evidence type="ECO:0000256" key="1">
    <source>
        <dbReference type="SAM" id="Phobius"/>
    </source>
</evidence>
<evidence type="ECO:0000313" key="3">
    <source>
        <dbReference type="Proteomes" id="UP000636709"/>
    </source>
</evidence>
<reference evidence="2" key="1">
    <citation type="submission" date="2020-07" db="EMBL/GenBank/DDBJ databases">
        <title>Genome sequence and genetic diversity analysis of an under-domesticated orphan crop, white fonio (Digitaria exilis).</title>
        <authorList>
            <person name="Bennetzen J.L."/>
            <person name="Chen S."/>
            <person name="Ma X."/>
            <person name="Wang X."/>
            <person name="Yssel A.E.J."/>
            <person name="Chaluvadi S.R."/>
            <person name="Johnson M."/>
            <person name="Gangashetty P."/>
            <person name="Hamidou F."/>
            <person name="Sanogo M.D."/>
            <person name="Zwaenepoel A."/>
            <person name="Wallace J."/>
            <person name="Van De Peer Y."/>
            <person name="Van Deynze A."/>
        </authorList>
    </citation>
    <scope>NUCLEOTIDE SEQUENCE</scope>
    <source>
        <tissue evidence="2">Leaves</tissue>
    </source>
</reference>